<evidence type="ECO:0000259" key="1">
    <source>
        <dbReference type="PROSITE" id="PS50851"/>
    </source>
</evidence>
<dbReference type="GO" id="GO:0006935">
    <property type="term" value="P:chemotaxis"/>
    <property type="evidence" value="ECO:0007669"/>
    <property type="project" value="InterPro"/>
</dbReference>
<gene>
    <name evidence="2" type="ordered locus">Calni_0654</name>
</gene>
<dbReference type="Gene3D" id="2.40.50.180">
    <property type="entry name" value="CheA-289, Domain 4"/>
    <property type="match status" value="1"/>
</dbReference>
<dbReference type="HOGENOM" id="CLU_048995_3_1_0"/>
<sequence>MIKDILIKKSKGEPVYQTRKPFMRFLRFRVGGLFFLVDLPLVLEISKPLEFYPVPDSNIFLLGLMNLRNNIIPVYDVRYMLDIQTVWKSEKSSVIVLSFQDGTIGLFVDEVKDIVSIYDEREILSGDDFISGYGVEFEGDKLSILDLEFIFSKNDKE</sequence>
<dbReference type="eggNOG" id="COG0835">
    <property type="taxonomic scope" value="Bacteria"/>
</dbReference>
<accession>E4TG15</accession>
<dbReference type="Pfam" id="PF01584">
    <property type="entry name" value="CheW"/>
    <property type="match status" value="1"/>
</dbReference>
<evidence type="ECO:0000313" key="2">
    <source>
        <dbReference type="EMBL" id="ADR18565.1"/>
    </source>
</evidence>
<dbReference type="AlphaFoldDB" id="E4TG15"/>
<dbReference type="InterPro" id="IPR039315">
    <property type="entry name" value="CheW"/>
</dbReference>
<keyword evidence="3" id="KW-1185">Reference proteome</keyword>
<proteinExistence type="predicted"/>
<protein>
    <submittedName>
        <fullName evidence="2">CheW protein</fullName>
    </submittedName>
</protein>
<dbReference type="SUPFAM" id="SSF50341">
    <property type="entry name" value="CheW-like"/>
    <property type="match status" value="1"/>
</dbReference>
<dbReference type="EMBL" id="CP002347">
    <property type="protein sequence ID" value="ADR18565.1"/>
    <property type="molecule type" value="Genomic_DNA"/>
</dbReference>
<dbReference type="SMART" id="SM00260">
    <property type="entry name" value="CheW"/>
    <property type="match status" value="1"/>
</dbReference>
<dbReference type="InterPro" id="IPR036061">
    <property type="entry name" value="CheW-like_dom_sf"/>
</dbReference>
<dbReference type="Proteomes" id="UP000007039">
    <property type="component" value="Chromosome"/>
</dbReference>
<dbReference type="GO" id="GO:0005829">
    <property type="term" value="C:cytosol"/>
    <property type="evidence" value="ECO:0007669"/>
    <property type="project" value="TreeGrafter"/>
</dbReference>
<dbReference type="KEGG" id="cni:Calni_0654"/>
<organism evidence="2 3">
    <name type="scientific">Calditerrivibrio nitroreducens (strain DSM 19672 / NBRC 101217 / Yu37-1)</name>
    <dbReference type="NCBI Taxonomy" id="768670"/>
    <lineage>
        <taxon>Bacteria</taxon>
        <taxon>Pseudomonadati</taxon>
        <taxon>Deferribacterota</taxon>
        <taxon>Deferribacteres</taxon>
        <taxon>Deferribacterales</taxon>
        <taxon>Calditerrivibrionaceae</taxon>
    </lineage>
</organism>
<evidence type="ECO:0000313" key="3">
    <source>
        <dbReference type="Proteomes" id="UP000007039"/>
    </source>
</evidence>
<dbReference type="PANTHER" id="PTHR22617">
    <property type="entry name" value="CHEMOTAXIS SENSOR HISTIDINE KINASE-RELATED"/>
    <property type="match status" value="1"/>
</dbReference>
<feature type="domain" description="CheW-like" evidence="1">
    <location>
        <begin position="22"/>
        <end position="156"/>
    </location>
</feature>
<dbReference type="PANTHER" id="PTHR22617:SF23">
    <property type="entry name" value="CHEMOTAXIS PROTEIN CHEW"/>
    <property type="match status" value="1"/>
</dbReference>
<dbReference type="OrthoDB" id="9790406at2"/>
<dbReference type="GO" id="GO:0007165">
    <property type="term" value="P:signal transduction"/>
    <property type="evidence" value="ECO:0007669"/>
    <property type="project" value="InterPro"/>
</dbReference>
<dbReference type="STRING" id="768670.Calni_0654"/>
<dbReference type="PROSITE" id="PS50851">
    <property type="entry name" value="CHEW"/>
    <property type="match status" value="1"/>
</dbReference>
<reference evidence="2 3" key="2">
    <citation type="journal article" date="2011" name="Stand. Genomic Sci.">
        <title>Complete genome sequence of Calditerrivibrio nitroreducens type strain (Yu37-1).</title>
        <authorList>
            <person name="Pitluck S."/>
            <person name="Sikorski J."/>
            <person name="Zeytun A."/>
            <person name="Lapidus A."/>
            <person name="Nolan M."/>
            <person name="Lucas S."/>
            <person name="Hammon N."/>
            <person name="Deshpande S."/>
            <person name="Cheng J.F."/>
            <person name="Tapia R."/>
            <person name="Han C."/>
            <person name="Goodwin L."/>
            <person name="Liolios K."/>
            <person name="Pagani I."/>
            <person name="Ivanova N."/>
            <person name="Mavromatis K."/>
            <person name="Pati A."/>
            <person name="Chen A."/>
            <person name="Palaniappan K."/>
            <person name="Hauser L."/>
            <person name="Chang Y.J."/>
            <person name="Jeffries C.D."/>
            <person name="Detter J.C."/>
            <person name="Brambilla E."/>
            <person name="Djao O.D."/>
            <person name="Rohde M."/>
            <person name="Spring S."/>
            <person name="Goker M."/>
            <person name="Woyke T."/>
            <person name="Bristow J."/>
            <person name="Eisen J.A."/>
            <person name="Markowitz V."/>
            <person name="Hugenholtz P."/>
            <person name="Kyrpides N.C."/>
            <person name="Klenk H.P."/>
            <person name="Land M."/>
        </authorList>
    </citation>
    <scope>NUCLEOTIDE SEQUENCE [LARGE SCALE GENOMIC DNA]</scope>
    <source>
        <strain evidence="3">DSM 19672 / NBRC 101217 / Yu37-1</strain>
    </source>
</reference>
<name>E4TG15_CALNY</name>
<dbReference type="Gene3D" id="2.30.30.40">
    <property type="entry name" value="SH3 Domains"/>
    <property type="match status" value="1"/>
</dbReference>
<dbReference type="InterPro" id="IPR002545">
    <property type="entry name" value="CheW-lke_dom"/>
</dbReference>
<reference key="1">
    <citation type="submission" date="2010-11" db="EMBL/GenBank/DDBJ databases">
        <title>The complete genome of chromosome of Calditerrivibrio nitroreducens DSM 19672.</title>
        <authorList>
            <consortium name="US DOE Joint Genome Institute (JGI-PGF)"/>
            <person name="Lucas S."/>
            <person name="Copeland A."/>
            <person name="Lapidus A."/>
            <person name="Bruce D."/>
            <person name="Goodwin L."/>
            <person name="Pitluck S."/>
            <person name="Kyrpides N."/>
            <person name="Mavromatis K."/>
            <person name="Ivanova N."/>
            <person name="Mikhailova N."/>
            <person name="Zeytun A."/>
            <person name="Brettin T."/>
            <person name="Detter J.C."/>
            <person name="Tapia R."/>
            <person name="Han C."/>
            <person name="Land M."/>
            <person name="Hauser L."/>
            <person name="Markowitz V."/>
            <person name="Cheng J.-F."/>
            <person name="Hugenholtz P."/>
            <person name="Woyke T."/>
            <person name="Wu D."/>
            <person name="Spring S."/>
            <person name="Schroeder M."/>
            <person name="Brambilla E."/>
            <person name="Klenk H.-P."/>
            <person name="Eisen J.A."/>
        </authorList>
    </citation>
    <scope>NUCLEOTIDE SEQUENCE [LARGE SCALE GENOMIC DNA]</scope>
    <source>
        <strain>DSM 19672</strain>
    </source>
</reference>